<dbReference type="GO" id="GO:0005524">
    <property type="term" value="F:ATP binding"/>
    <property type="evidence" value="ECO:0007669"/>
    <property type="project" value="InterPro"/>
</dbReference>
<dbReference type="EMBL" id="WSZM01000190">
    <property type="protein sequence ID" value="KAF4038641.1"/>
    <property type="molecule type" value="Genomic_DNA"/>
</dbReference>
<dbReference type="Pfam" id="PF00664">
    <property type="entry name" value="ABC_membrane"/>
    <property type="match status" value="1"/>
</dbReference>
<dbReference type="PROSITE" id="PS50929">
    <property type="entry name" value="ABC_TM1F"/>
    <property type="match status" value="1"/>
</dbReference>
<evidence type="ECO:0000256" key="5">
    <source>
        <dbReference type="SAM" id="Phobius"/>
    </source>
</evidence>
<comment type="subcellular location">
    <subcellularLocation>
        <location evidence="1">Membrane</location>
        <topology evidence="1">Multi-pass membrane protein</topology>
    </subcellularLocation>
</comment>
<keyword evidence="4 5" id="KW-0472">Membrane</keyword>
<dbReference type="GO" id="GO:0140359">
    <property type="term" value="F:ABC-type transporter activity"/>
    <property type="evidence" value="ECO:0007669"/>
    <property type="project" value="InterPro"/>
</dbReference>
<evidence type="ECO:0000256" key="2">
    <source>
        <dbReference type="ARBA" id="ARBA00022692"/>
    </source>
</evidence>
<evidence type="ECO:0000256" key="1">
    <source>
        <dbReference type="ARBA" id="ARBA00004141"/>
    </source>
</evidence>
<dbReference type="InterPro" id="IPR039421">
    <property type="entry name" value="Type_1_exporter"/>
</dbReference>
<dbReference type="InterPro" id="IPR036640">
    <property type="entry name" value="ABC1_TM_sf"/>
</dbReference>
<feature type="domain" description="ABC transmembrane type-1" evidence="6">
    <location>
        <begin position="1"/>
        <end position="73"/>
    </location>
</feature>
<dbReference type="InterPro" id="IPR011527">
    <property type="entry name" value="ABC1_TM_dom"/>
</dbReference>
<proteinExistence type="predicted"/>
<keyword evidence="3 5" id="KW-1133">Transmembrane helix</keyword>
<feature type="transmembrane region" description="Helical" evidence="5">
    <location>
        <begin position="51"/>
        <end position="75"/>
    </location>
</feature>
<dbReference type="PANTHER" id="PTHR24221">
    <property type="entry name" value="ATP-BINDING CASSETTE SUB-FAMILY B"/>
    <property type="match status" value="1"/>
</dbReference>
<dbReference type="Proteomes" id="UP000602510">
    <property type="component" value="Unassembled WGS sequence"/>
</dbReference>
<evidence type="ECO:0000313" key="7">
    <source>
        <dbReference type="EMBL" id="KAF4038641.1"/>
    </source>
</evidence>
<accession>A0A833SBD9</accession>
<comment type="caution">
    <text evidence="7">The sequence shown here is derived from an EMBL/GenBank/DDBJ whole genome shotgun (WGS) entry which is preliminary data.</text>
</comment>
<reference evidence="7" key="1">
    <citation type="submission" date="2020-04" db="EMBL/GenBank/DDBJ databases">
        <title>Hybrid Assembly of Korean Phytophthora infestans isolates.</title>
        <authorList>
            <person name="Prokchorchik M."/>
            <person name="Lee Y."/>
            <person name="Seo J."/>
            <person name="Cho J.-H."/>
            <person name="Park Y.-E."/>
            <person name="Jang D.-C."/>
            <person name="Im J.-S."/>
            <person name="Choi J.-G."/>
            <person name="Park H.-J."/>
            <person name="Lee G.-B."/>
            <person name="Lee Y.-G."/>
            <person name="Hong S.-Y."/>
            <person name="Cho K."/>
            <person name="Sohn K.H."/>
        </authorList>
    </citation>
    <scope>NUCLEOTIDE SEQUENCE</scope>
    <source>
        <strain evidence="7">KR_1_A1</strain>
    </source>
</reference>
<dbReference type="GO" id="GO:0016020">
    <property type="term" value="C:membrane"/>
    <property type="evidence" value="ECO:0007669"/>
    <property type="project" value="UniProtKB-SubCell"/>
</dbReference>
<name>A0A833SBD9_PHYIN</name>
<evidence type="ECO:0000256" key="4">
    <source>
        <dbReference type="ARBA" id="ARBA00023136"/>
    </source>
</evidence>
<organism evidence="7 8">
    <name type="scientific">Phytophthora infestans</name>
    <name type="common">Potato late blight agent</name>
    <name type="synonym">Botrytis infestans</name>
    <dbReference type="NCBI Taxonomy" id="4787"/>
    <lineage>
        <taxon>Eukaryota</taxon>
        <taxon>Sar</taxon>
        <taxon>Stramenopiles</taxon>
        <taxon>Oomycota</taxon>
        <taxon>Peronosporomycetes</taxon>
        <taxon>Peronosporales</taxon>
        <taxon>Peronosporaceae</taxon>
        <taxon>Phytophthora</taxon>
    </lineage>
</organism>
<protein>
    <submittedName>
        <fullName evidence="7">ABC transporter transmembrane region</fullName>
    </submittedName>
</protein>
<gene>
    <name evidence="7" type="ORF">GN244_ATG09166</name>
</gene>
<dbReference type="Gene3D" id="1.20.1560.10">
    <property type="entry name" value="ABC transporter type 1, transmembrane domain"/>
    <property type="match status" value="1"/>
</dbReference>
<evidence type="ECO:0000313" key="8">
    <source>
        <dbReference type="Proteomes" id="UP000602510"/>
    </source>
</evidence>
<evidence type="ECO:0000259" key="6">
    <source>
        <dbReference type="PROSITE" id="PS50929"/>
    </source>
</evidence>
<keyword evidence="8" id="KW-1185">Reference proteome</keyword>
<feature type="transmembrane region" description="Helical" evidence="5">
    <location>
        <begin position="101"/>
        <end position="124"/>
    </location>
</feature>
<keyword evidence="2 5" id="KW-0812">Transmembrane</keyword>
<dbReference type="PANTHER" id="PTHR24221:SF620">
    <property type="entry name" value="ABC TRANSMEMBRANE TYPE-1 DOMAIN-CONTAINING PROTEIN"/>
    <property type="match status" value="1"/>
</dbReference>
<sequence>MAVMLRQDIGWFDMPENASGVFLARLSSDSTTLLALTSETLNRLMVTVSTLVIVFAVCFYFSWVLTLILLAVASLGMEQELSSKYKELLEVSKRTDTRGGLVSGAAFGFSLGMVLLIAALLFYVSSRWISHGTITFEDITRSYRS</sequence>
<evidence type="ECO:0000256" key="3">
    <source>
        <dbReference type="ARBA" id="ARBA00022989"/>
    </source>
</evidence>
<dbReference type="SUPFAM" id="SSF90123">
    <property type="entry name" value="ABC transporter transmembrane region"/>
    <property type="match status" value="1"/>
</dbReference>
<dbReference type="AlphaFoldDB" id="A0A833SBD9"/>